<accession>A0A1G5J6B2</accession>
<dbReference type="InterPro" id="IPR041255">
    <property type="entry name" value="LpxI_N"/>
</dbReference>
<dbReference type="RefSeq" id="WP_091134851.1">
    <property type="nucleotide sequence ID" value="NZ_FMVJ01000006.1"/>
</dbReference>
<protein>
    <recommendedName>
        <fullName evidence="6">DUF1009 domain-containing protein</fullName>
    </recommendedName>
</protein>
<dbReference type="InterPro" id="IPR053174">
    <property type="entry name" value="LpxI"/>
</dbReference>
<feature type="domain" description="LpxI C-terminal" evidence="2">
    <location>
        <begin position="161"/>
        <end position="294"/>
    </location>
</feature>
<evidence type="ECO:0000259" key="3">
    <source>
        <dbReference type="Pfam" id="PF17930"/>
    </source>
</evidence>
<reference evidence="4 5" key="1">
    <citation type="submission" date="2016-10" db="EMBL/GenBank/DDBJ databases">
        <authorList>
            <person name="de Groot N.N."/>
        </authorList>
    </citation>
    <scope>NUCLEOTIDE SEQUENCE [LARGE SCALE GENOMIC DNA]</scope>
    <source>
        <strain evidence="4 5">CGMCC 1.7666</strain>
    </source>
</reference>
<dbReference type="Pfam" id="PF06230">
    <property type="entry name" value="LpxI_C"/>
    <property type="match status" value="1"/>
</dbReference>
<feature type="domain" description="LpxI N-terminal" evidence="3">
    <location>
        <begin position="25"/>
        <end position="153"/>
    </location>
</feature>
<proteinExistence type="predicted"/>
<dbReference type="Pfam" id="PF17930">
    <property type="entry name" value="LpxI_N"/>
    <property type="match status" value="1"/>
</dbReference>
<evidence type="ECO:0000256" key="1">
    <source>
        <dbReference type="SAM" id="MobiDB-lite"/>
    </source>
</evidence>
<evidence type="ECO:0008006" key="6">
    <source>
        <dbReference type="Google" id="ProtNLM"/>
    </source>
</evidence>
<dbReference type="Gene3D" id="3.40.140.80">
    <property type="match status" value="1"/>
</dbReference>
<evidence type="ECO:0000313" key="4">
    <source>
        <dbReference type="EMBL" id="SCY83359.1"/>
    </source>
</evidence>
<sequence length="306" mass="32866">MQPESTISAGAGSHEPARASSSGPVAIIAGGGRLPIQLIEHLEQTGQDYRVLAFRGFAAPELRKKAHANVNLLDLKTIMNTLDGWKPRAVSLVGAVRRPGFSALLGAYSALRNMQEVKEVITRGDDQVLRGAVMLIEERGHRVIGAHELAPDLVAPRTLHGALEPNEDDRQAIAVGLDLLSSLSTFDIGQGAVIARNHVLAIEGPEGTDRMLVRVAGLRQSWFGLRRRKEGGVLIKAAKRGQDLRVDMPTIGPRTIIEAAKAGLSGIAVGQGSTFVLEQEETLRMADRLGLFLVAVDLPWMEAPRG</sequence>
<evidence type="ECO:0000259" key="2">
    <source>
        <dbReference type="Pfam" id="PF06230"/>
    </source>
</evidence>
<name>A0A1G5J6B2_9HYPH</name>
<dbReference type="AlphaFoldDB" id="A0A1G5J6B2"/>
<dbReference type="Proteomes" id="UP000199569">
    <property type="component" value="Unassembled WGS sequence"/>
</dbReference>
<evidence type="ECO:0000313" key="5">
    <source>
        <dbReference type="Proteomes" id="UP000199569"/>
    </source>
</evidence>
<keyword evidence="5" id="KW-1185">Reference proteome</keyword>
<feature type="region of interest" description="Disordered" evidence="1">
    <location>
        <begin position="1"/>
        <end position="22"/>
    </location>
</feature>
<dbReference type="EMBL" id="FMVJ01000006">
    <property type="protein sequence ID" value="SCY83359.1"/>
    <property type="molecule type" value="Genomic_DNA"/>
</dbReference>
<dbReference type="InterPro" id="IPR043167">
    <property type="entry name" value="LpxI_C_sf"/>
</dbReference>
<dbReference type="STRING" id="549386.SAMN02927923_02512"/>
<organism evidence="4 5">
    <name type="scientific">Microvirga guangxiensis</name>
    <dbReference type="NCBI Taxonomy" id="549386"/>
    <lineage>
        <taxon>Bacteria</taxon>
        <taxon>Pseudomonadati</taxon>
        <taxon>Pseudomonadota</taxon>
        <taxon>Alphaproteobacteria</taxon>
        <taxon>Hyphomicrobiales</taxon>
        <taxon>Methylobacteriaceae</taxon>
        <taxon>Microvirga</taxon>
    </lineage>
</organism>
<dbReference type="OrthoDB" id="9789836at2"/>
<dbReference type="PANTHER" id="PTHR39962:SF1">
    <property type="entry name" value="LPXI FAMILY PROTEIN"/>
    <property type="match status" value="1"/>
</dbReference>
<dbReference type="Gene3D" id="3.40.50.20">
    <property type="match status" value="1"/>
</dbReference>
<dbReference type="PANTHER" id="PTHR39962">
    <property type="entry name" value="BLL4848 PROTEIN"/>
    <property type="match status" value="1"/>
</dbReference>
<gene>
    <name evidence="4" type="ORF">SAMN02927923_02512</name>
</gene>
<dbReference type="InterPro" id="IPR010415">
    <property type="entry name" value="LpxI_C"/>
</dbReference>